<accession>A0AB34KYP4</accession>
<comment type="caution">
    <text evidence="3">The sequence shown here is derived from an EMBL/GenBank/DDBJ whole genome shotgun (WGS) entry which is preliminary data.</text>
</comment>
<proteinExistence type="predicted"/>
<dbReference type="PANTHER" id="PTHR13136:SF11">
    <property type="entry name" value="TESTIS-EXPRESSED PROTEIN 30"/>
    <property type="match status" value="1"/>
</dbReference>
<evidence type="ECO:0000313" key="4">
    <source>
        <dbReference type="Proteomes" id="UP000803884"/>
    </source>
</evidence>
<evidence type="ECO:0000256" key="1">
    <source>
        <dbReference type="SAM" id="MobiDB-lite"/>
    </source>
</evidence>
<dbReference type="Pfam" id="PF20408">
    <property type="entry name" value="Abhydrolase_11"/>
    <property type="match status" value="1"/>
</dbReference>
<gene>
    <name evidence="3" type="ORF">WHR41_02912</name>
</gene>
<evidence type="ECO:0000313" key="3">
    <source>
        <dbReference type="EMBL" id="KAL1588400.1"/>
    </source>
</evidence>
<feature type="compositionally biased region" description="Low complexity" evidence="1">
    <location>
        <begin position="58"/>
        <end position="68"/>
    </location>
</feature>
<dbReference type="Proteomes" id="UP000803884">
    <property type="component" value="Unassembled WGS sequence"/>
</dbReference>
<dbReference type="SUPFAM" id="SSF53474">
    <property type="entry name" value="alpha/beta-Hydrolases"/>
    <property type="match status" value="1"/>
</dbReference>
<dbReference type="InterPro" id="IPR029058">
    <property type="entry name" value="AB_hydrolase_fold"/>
</dbReference>
<dbReference type="Gene3D" id="3.40.50.1820">
    <property type="entry name" value="alpha/beta hydrolase"/>
    <property type="match status" value="1"/>
</dbReference>
<dbReference type="PANTHER" id="PTHR13136">
    <property type="entry name" value="TESTIS DEVELOPMENT PROTEIN PRTD"/>
    <property type="match status" value="1"/>
</dbReference>
<dbReference type="AlphaFoldDB" id="A0AB34KYP4"/>
<dbReference type="GeneID" id="96004356"/>
<keyword evidence="4" id="KW-1185">Reference proteome</keyword>
<reference evidence="3 4" key="1">
    <citation type="journal article" date="2020" name="Microbiol. Resour. Announc.">
        <title>Draft Genome Sequence of a Cladosporium Species Isolated from the Mesophotic Ascidian Didemnum maculosum.</title>
        <authorList>
            <person name="Gioti A."/>
            <person name="Siaperas R."/>
            <person name="Nikolaivits E."/>
            <person name="Le Goff G."/>
            <person name="Ouazzani J."/>
            <person name="Kotoulas G."/>
            <person name="Topakas E."/>
        </authorList>
    </citation>
    <scope>NUCLEOTIDE SEQUENCE [LARGE SCALE GENOMIC DNA]</scope>
    <source>
        <strain evidence="3 4">TM138-S3</strain>
    </source>
</reference>
<dbReference type="EMBL" id="JAAQHG020000007">
    <property type="protein sequence ID" value="KAL1588400.1"/>
    <property type="molecule type" value="Genomic_DNA"/>
</dbReference>
<dbReference type="InterPro" id="IPR046879">
    <property type="entry name" value="KANL3/Tex30_Abhydrolase"/>
</dbReference>
<feature type="region of interest" description="Disordered" evidence="1">
    <location>
        <begin position="24"/>
        <end position="77"/>
    </location>
</feature>
<dbReference type="InterPro" id="IPR026555">
    <property type="entry name" value="NSL3/Tex30"/>
</dbReference>
<organism evidence="3 4">
    <name type="scientific">Cladosporium halotolerans</name>
    <dbReference type="NCBI Taxonomy" id="1052096"/>
    <lineage>
        <taxon>Eukaryota</taxon>
        <taxon>Fungi</taxon>
        <taxon>Dikarya</taxon>
        <taxon>Ascomycota</taxon>
        <taxon>Pezizomycotina</taxon>
        <taxon>Dothideomycetes</taxon>
        <taxon>Dothideomycetidae</taxon>
        <taxon>Cladosporiales</taxon>
        <taxon>Cladosporiaceae</taxon>
        <taxon>Cladosporium</taxon>
    </lineage>
</organism>
<dbReference type="RefSeq" id="XP_069231505.1">
    <property type="nucleotide sequence ID" value="XM_069371518.1"/>
</dbReference>
<evidence type="ECO:0000259" key="2">
    <source>
        <dbReference type="Pfam" id="PF20408"/>
    </source>
</evidence>
<feature type="domain" description="KANL3/Tex30 alpha/beta hydrolase-like" evidence="2">
    <location>
        <begin position="144"/>
        <end position="247"/>
    </location>
</feature>
<protein>
    <recommendedName>
        <fullName evidence="2">KANL3/Tex30 alpha/beta hydrolase-like domain-containing protein</fullName>
    </recommendedName>
</protein>
<feature type="compositionally biased region" description="Polar residues" evidence="1">
    <location>
        <begin position="28"/>
        <end position="56"/>
    </location>
</feature>
<name>A0AB34KYP4_9PEZI</name>
<sequence>MPGFLDKLEKGFDAVKDKLLHEDDERQQQQGAYGSGSTNNGPHNNGGYDNSSSGYNQGYGQQPQRDQQNVNGPFSVPFNNTTIPAECKSCHANSKPLMLWTHGAGGGLHDDATQGFANGFAELAPIVVHEAQSNLEHRVACYRAVADHERYATYLGGRSMGSRTAATVATSHPETKAVVLVSYPLLNNGEERSQIMLDLPEHLDVLFILGSKDPMNPCRQFEEVRKRMKARSWVCIVHGAAHMMDMVHDHATKDMRRQTGRVAAEWLTNRDPSRRFMTIRMKEGKAVPGPWEENDRPEW</sequence>